<dbReference type="AlphaFoldDB" id="A0AA40M5S9"/>
<evidence type="ECO:0000313" key="1">
    <source>
        <dbReference type="EMBL" id="KEI16964.1"/>
    </source>
</evidence>
<gene>
    <name evidence="1" type="ORF">Z959_08210</name>
</gene>
<accession>A0AA40M5S9</accession>
<organism evidence="1 2">
    <name type="scientific">Clostridium novyi B str. ATCC 27606</name>
    <dbReference type="NCBI Taxonomy" id="1443123"/>
    <lineage>
        <taxon>Bacteria</taxon>
        <taxon>Bacillati</taxon>
        <taxon>Bacillota</taxon>
        <taxon>Clostridia</taxon>
        <taxon>Eubacteriales</taxon>
        <taxon>Clostridiaceae</taxon>
        <taxon>Clostridium</taxon>
    </lineage>
</organism>
<dbReference type="EMBL" id="JENW01000040">
    <property type="protein sequence ID" value="KEI16964.1"/>
    <property type="molecule type" value="Genomic_DNA"/>
</dbReference>
<name>A0AA40M5S9_CLONO</name>
<sequence length="265" mass="30551">MNKYIAEGQISIFDIQVTKAAKKITEKPREFINKVTPVKIEKNVNHLELTELQQKFLNEHSVMKNENLSRLIKYYSGGLGIELTAPGGFKTIYVNKQGVEEFQFNKRINVVPMDQVLYYKHELKINDLQENRLKTIKDKHKDLKEIRRKGDENIIVEVHGKVISINSKGWILEFNNVQAIYSPNEVIQDQNEKLEVIDIKQMQKSVKVGDKVQAYRSKSEIITGVITREYGLGNEILNISFQRENVRTATAIGRRQVIKILEVGA</sequence>
<proteinExistence type="predicted"/>
<reference evidence="1 2" key="1">
    <citation type="submission" date="2014-02" db="EMBL/GenBank/DDBJ databases">
        <title>Plasmidome dynamics in the species complex Clostridium novyi sensu lato converts strains of independent lineages into distinctly different pathogens.</title>
        <authorList>
            <person name="Skarin H."/>
            <person name="Segerman B."/>
        </authorList>
    </citation>
    <scope>NUCLEOTIDE SEQUENCE [LARGE SCALE GENOMIC DNA]</scope>
    <source>
        <strain evidence="1 2">ATCC 27606</strain>
    </source>
</reference>
<dbReference type="Proteomes" id="UP000027770">
    <property type="component" value="Unassembled WGS sequence"/>
</dbReference>
<keyword evidence="2" id="KW-1185">Reference proteome</keyword>
<comment type="caution">
    <text evidence="1">The sequence shown here is derived from an EMBL/GenBank/DDBJ whole genome shotgun (WGS) entry which is preliminary data.</text>
</comment>
<evidence type="ECO:0000313" key="2">
    <source>
        <dbReference type="Proteomes" id="UP000027770"/>
    </source>
</evidence>
<protein>
    <submittedName>
        <fullName evidence="1">Uncharacterized protein</fullName>
    </submittedName>
</protein>
<dbReference type="RefSeq" id="WP_039218359.1">
    <property type="nucleotide sequence ID" value="NZ_JENW01000040.1"/>
</dbReference>